<comment type="caution">
    <text evidence="1">The sequence shown here is derived from an EMBL/GenBank/DDBJ whole genome shotgun (WGS) entry which is preliminary data.</text>
</comment>
<proteinExistence type="predicted"/>
<protein>
    <submittedName>
        <fullName evidence="1">DUF4258 domain-containing protein</fullName>
    </submittedName>
</protein>
<name>A0ABW0FQS3_9CAUL</name>
<dbReference type="RefSeq" id="WP_374037385.1">
    <property type="nucleotide sequence ID" value="NZ_CP169082.1"/>
</dbReference>
<dbReference type="Pfam" id="PF14076">
    <property type="entry name" value="DUF4258"/>
    <property type="match status" value="1"/>
</dbReference>
<sequence>MKPIVFAPQAPFKIAQRRLWSTWVERCVRQPDWIENDPTDPTVERRFAVIPEHDARVLRVAVRETEREFFVISAFFDRGARKRHAAKHL</sequence>
<organism evidence="1 2">
    <name type="scientific">Brevundimonas staleyi</name>
    <dbReference type="NCBI Taxonomy" id="74326"/>
    <lineage>
        <taxon>Bacteria</taxon>
        <taxon>Pseudomonadati</taxon>
        <taxon>Pseudomonadota</taxon>
        <taxon>Alphaproteobacteria</taxon>
        <taxon>Caulobacterales</taxon>
        <taxon>Caulobacteraceae</taxon>
        <taxon>Brevundimonas</taxon>
    </lineage>
</organism>
<dbReference type="Proteomes" id="UP001596152">
    <property type="component" value="Unassembled WGS sequence"/>
</dbReference>
<keyword evidence="2" id="KW-1185">Reference proteome</keyword>
<dbReference type="InterPro" id="IPR025354">
    <property type="entry name" value="DUF4258"/>
</dbReference>
<dbReference type="EMBL" id="JBHSLF010000018">
    <property type="protein sequence ID" value="MFC5344070.1"/>
    <property type="molecule type" value="Genomic_DNA"/>
</dbReference>
<evidence type="ECO:0000313" key="2">
    <source>
        <dbReference type="Proteomes" id="UP001596152"/>
    </source>
</evidence>
<reference evidence="2" key="1">
    <citation type="journal article" date="2019" name="Int. J. Syst. Evol. Microbiol.">
        <title>The Global Catalogue of Microorganisms (GCM) 10K type strain sequencing project: providing services to taxonomists for standard genome sequencing and annotation.</title>
        <authorList>
            <consortium name="The Broad Institute Genomics Platform"/>
            <consortium name="The Broad Institute Genome Sequencing Center for Infectious Disease"/>
            <person name="Wu L."/>
            <person name="Ma J."/>
        </authorList>
    </citation>
    <scope>NUCLEOTIDE SEQUENCE [LARGE SCALE GENOMIC DNA]</scope>
    <source>
        <strain evidence="2">JCM 12125</strain>
    </source>
</reference>
<gene>
    <name evidence="1" type="ORF">ACFPIE_09110</name>
</gene>
<evidence type="ECO:0000313" key="1">
    <source>
        <dbReference type="EMBL" id="MFC5344070.1"/>
    </source>
</evidence>
<accession>A0ABW0FQS3</accession>